<feature type="domain" description="Doublecortin" evidence="4">
    <location>
        <begin position="10"/>
        <end position="85"/>
    </location>
</feature>
<dbReference type="SMART" id="SM00537">
    <property type="entry name" value="DCX"/>
    <property type="match status" value="2"/>
</dbReference>
<feature type="compositionally biased region" description="Basic residues" evidence="2">
    <location>
        <begin position="235"/>
        <end position="247"/>
    </location>
</feature>
<dbReference type="SUPFAM" id="SSF89837">
    <property type="entry name" value="Doublecortin (DC)"/>
    <property type="match status" value="2"/>
</dbReference>
<dbReference type="InterPro" id="IPR001024">
    <property type="entry name" value="PLAT/LH2_dom"/>
</dbReference>
<feature type="compositionally biased region" description="Basic and acidic residues" evidence="2">
    <location>
        <begin position="271"/>
        <end position="280"/>
    </location>
</feature>
<dbReference type="PANTHER" id="PTHR45901">
    <property type="entry name" value="PROTEIN CBG12474"/>
    <property type="match status" value="1"/>
</dbReference>
<dbReference type="Gene3D" id="3.10.20.230">
    <property type="entry name" value="Doublecortin domain"/>
    <property type="match status" value="2"/>
</dbReference>
<protein>
    <submittedName>
        <fullName evidence="5">Oxygen-regulated protein 1</fullName>
    </submittedName>
</protein>
<dbReference type="Proteomes" id="UP001651158">
    <property type="component" value="Unassembled WGS sequence"/>
</dbReference>
<feature type="region of interest" description="Disordered" evidence="2">
    <location>
        <begin position="359"/>
        <end position="393"/>
    </location>
</feature>
<dbReference type="Pfam" id="PF01477">
    <property type="entry name" value="PLAT"/>
    <property type="match status" value="1"/>
</dbReference>
<feature type="region of interest" description="Disordered" evidence="2">
    <location>
        <begin position="223"/>
        <end position="291"/>
    </location>
</feature>
<dbReference type="InterPro" id="IPR036572">
    <property type="entry name" value="Doublecortin_dom_sf"/>
</dbReference>
<dbReference type="PROSITE" id="PS50095">
    <property type="entry name" value="PLAT"/>
    <property type="match status" value="2"/>
</dbReference>
<dbReference type="PROSITE" id="PS50309">
    <property type="entry name" value="DC"/>
    <property type="match status" value="2"/>
</dbReference>
<proteinExistence type="predicted"/>
<comment type="caution">
    <text evidence="1">Lacks conserved residue(s) required for the propagation of feature annotation.</text>
</comment>
<feature type="compositionally biased region" description="Polar residues" evidence="2">
    <location>
        <begin position="359"/>
        <end position="379"/>
    </location>
</feature>
<feature type="domain" description="PLAT" evidence="3">
    <location>
        <begin position="1116"/>
        <end position="1235"/>
    </location>
</feature>
<evidence type="ECO:0000256" key="1">
    <source>
        <dbReference type="PROSITE-ProRule" id="PRU00152"/>
    </source>
</evidence>
<evidence type="ECO:0000259" key="3">
    <source>
        <dbReference type="PROSITE" id="PS50095"/>
    </source>
</evidence>
<dbReference type="InterPro" id="IPR036392">
    <property type="entry name" value="PLAT/LH2_dom_sf"/>
</dbReference>
<accession>A0ABR4Q966</accession>
<organism evidence="5 6">
    <name type="scientific">Taenia crassiceps</name>
    <dbReference type="NCBI Taxonomy" id="6207"/>
    <lineage>
        <taxon>Eukaryota</taxon>
        <taxon>Metazoa</taxon>
        <taxon>Spiralia</taxon>
        <taxon>Lophotrochozoa</taxon>
        <taxon>Platyhelminthes</taxon>
        <taxon>Cestoda</taxon>
        <taxon>Eucestoda</taxon>
        <taxon>Cyclophyllidea</taxon>
        <taxon>Taeniidae</taxon>
        <taxon>Taenia</taxon>
    </lineage>
</organism>
<dbReference type="PANTHER" id="PTHR45901:SF7">
    <property type="entry name" value="OXYGEN-REGULATED PROTEIN 1"/>
    <property type="match status" value="1"/>
</dbReference>
<evidence type="ECO:0000313" key="5">
    <source>
        <dbReference type="EMBL" id="KAL5106091.1"/>
    </source>
</evidence>
<evidence type="ECO:0000313" key="6">
    <source>
        <dbReference type="Proteomes" id="UP001651158"/>
    </source>
</evidence>
<dbReference type="InterPro" id="IPR052970">
    <property type="entry name" value="Inner_ear_hair_cell_LOXHD"/>
</dbReference>
<feature type="compositionally biased region" description="Basic and acidic residues" evidence="2">
    <location>
        <begin position="223"/>
        <end position="234"/>
    </location>
</feature>
<dbReference type="SUPFAM" id="SSF49723">
    <property type="entry name" value="Lipase/lipooxygenase domain (PLAT/LH2 domain)"/>
    <property type="match status" value="3"/>
</dbReference>
<gene>
    <name evidence="5" type="ORF">TcWFU_002256</name>
</gene>
<evidence type="ECO:0000256" key="2">
    <source>
        <dbReference type="SAM" id="MobiDB-lite"/>
    </source>
</evidence>
<comment type="caution">
    <text evidence="5">The sequence shown here is derived from an EMBL/GenBank/DDBJ whole genome shotgun (WGS) entry which is preliminary data.</text>
</comment>
<dbReference type="CDD" id="cd17070">
    <property type="entry name" value="DCX2_RP_like"/>
    <property type="match status" value="1"/>
</dbReference>
<dbReference type="Pfam" id="PF03607">
    <property type="entry name" value="DCX"/>
    <property type="match status" value="2"/>
</dbReference>
<evidence type="ECO:0000259" key="4">
    <source>
        <dbReference type="PROSITE" id="PS50309"/>
    </source>
</evidence>
<name>A0ABR4Q966_9CEST</name>
<dbReference type="EMBL" id="JAKROA010000006">
    <property type="protein sequence ID" value="KAL5106091.1"/>
    <property type="molecule type" value="Genomic_DNA"/>
</dbReference>
<dbReference type="Gene3D" id="2.60.60.20">
    <property type="entry name" value="PLAT/LH2 domain"/>
    <property type="match status" value="4"/>
</dbReference>
<reference evidence="5 6" key="1">
    <citation type="journal article" date="2022" name="Front. Cell. Infect. Microbiol.">
        <title>The Genomes of Two Strains of Taenia crassiceps the Animal Model for the Study of Human Cysticercosis.</title>
        <authorList>
            <person name="Bobes R.J."/>
            <person name="Estrada K."/>
            <person name="Rios-Valencia D.G."/>
            <person name="Calderon-Gallegos A."/>
            <person name="de la Torre P."/>
            <person name="Carrero J.C."/>
            <person name="Sanchez-Flores A."/>
            <person name="Laclette J.P."/>
        </authorList>
    </citation>
    <scope>NUCLEOTIDE SEQUENCE [LARGE SCALE GENOMIC DNA]</scope>
    <source>
        <strain evidence="5">WFUcys</strain>
    </source>
</reference>
<feature type="domain" description="Doublecortin" evidence="4">
    <location>
        <begin position="139"/>
        <end position="218"/>
    </location>
</feature>
<dbReference type="InterPro" id="IPR003533">
    <property type="entry name" value="Doublecortin_dom"/>
</dbReference>
<keyword evidence="6" id="KW-1185">Reference proteome</keyword>
<sequence>MQYGHSTRPKVVHFYADGSNYGKGVRVVIQPNRFRSWETLLEFLTAKFPNLPFGVRSVFSPRGRTGIFSIAELNDDGIYIASDKRHQAKGIRLNERSVLLPDWKAGRVPSGQKLLSYSLKSLQSMDASTDQQANKQANRVIYVHQNGNAFHRHRILLEGQAGNSLQKLLQELSFTLCEPVYKIYTLDGKEIQSVDEVFDGPEEYVAVGLEKFRPLSKVHVDLSSRHHRPPERACVHHGRNSLRHRSAHSGPVKLRSDPTKGLKNQSIPHSQEPKKGDGLRTKGMSSNLHSSQSMLQLSNGRMKDSVPGGSHWLVRITTGLRDTKARAEYTSACTANVFLTVQGTKSTSAALLLSLHQSRSTPDTDGATSPRTKASTNGLSKRDTKPLFSPGQTDEFEVTLGDIGEIVKVRLSHDNTGNYPELLVSHVRMTRLPGAHASMGSGYAKDGIASSSASSHSPTDSNPADCTFYFNAWLSQNLSDGQVTREVASRGSLSLILREQRHLLQETLKRPRRFTPNSPATEVSTLPTAELSQLPTVQYRIRVKTSDLWNAGTAATVMVLLLGQFGDSGPRYLWNRQSARRRPFQQGQSWRVEIEIRKVERLYGDLEDKRKSLGSYESVDDFQIQCVTLGRLNSLKVWLESSLGKAPETWCLEWIQVIEEDDSIGSVSPPTSTIVRQPPALFHGDRWLYSEPVVRDLQMLPVAQPVDRIFGPDGESDYGFPAKISKLWKSMAWIFKNGMEISFYSLVTGSTLSLMACGRVVSSKPIADSLCEVVLTVCTTDYIVTARRQRGFVRSASKRRQRTPSMAQDATKIVLPVFQFALSSRPWLHLMMAEDGSLCVGESTPDTGDSRGFLIRPQLNGFVQLESVPLRGKIDQVVKFRVDPSDGRVFTEETTDYKETLLMPSVKGSMRDQGITMLCTNSEQTLFPRADGQSDGNLVAMATGSRSNESRWRVHRIDRQIRAFESVAHCGHFLQITEERAVDVMGSGDSGCHFVVLRERAQGFIRLESLKFPGLLLRINSNGSVTSSNSSDDRCNRFYPLIVEFGKRRSASCTPPSQPVTLNESTSCEQLAPIARPTSYALGQDTAKLEEQLSNPNATLTSDESETVSERLNSDADWKIQLHTSESAFNALIVLVVYGTRGNSGPIIIGTSDCEKRLFRAGNIDEFRVSLTGIGLIFKIRLEVNAVNGSELPYWALTKVVFENVITQEQILFDFTNRPFIRMFNHCQLSREQIRSNELGRDSLPAEILSSDGLDPRAGLVLYSMKFYARASSKSIQQSHLGPKATLLGRYGDTGRRQIVLTTPFSEQLDDDLEVFECLLEAVYLGPLTHCRIGPIAQSRLEARFCVGIDVVDPMTGEIYRFPANVWIGSDEGGQMKEATLQPEDSSLILSDMHNIADNTDSEYRQLHKSVTQMVQQLTESVSENVRKYNFWQSTLG</sequence>
<feature type="domain" description="PLAT" evidence="3">
    <location>
        <begin position="310"/>
        <end position="462"/>
    </location>
</feature>